<accession>A0A8H2XPT8</accession>
<feature type="compositionally biased region" description="Basic and acidic residues" evidence="1">
    <location>
        <begin position="727"/>
        <end position="742"/>
    </location>
</feature>
<feature type="compositionally biased region" description="Basic and acidic residues" evidence="1">
    <location>
        <begin position="426"/>
        <end position="450"/>
    </location>
</feature>
<feature type="compositionally biased region" description="Low complexity" evidence="1">
    <location>
        <begin position="852"/>
        <end position="861"/>
    </location>
</feature>
<dbReference type="CDD" id="cd15457">
    <property type="entry name" value="NADAR"/>
    <property type="match status" value="1"/>
</dbReference>
<feature type="domain" description="NADAR" evidence="2">
    <location>
        <begin position="1400"/>
        <end position="1549"/>
    </location>
</feature>
<dbReference type="Proteomes" id="UP000663841">
    <property type="component" value="Unassembled WGS sequence"/>
</dbReference>
<sequence length="1556" mass="172918">MHSRSRSVSGPAKRVSEDELQRAIDSETDANTEFNAAKLNANIRPRSTSLGQERKKKKTSKEEKARRKAAADHARRERRRHAGLDSDTTQGEDSDSEYVTGTRGPKQSATMQGYSYAPHGHYSQRSPYSTDPYAYHGPSLFASTNPAMVDPGEMARRKLEHNPLPTLPRGHPSHTHHAPPSNSLPGGYAPPTREKSKSKHSGHAKSASTGTLPAHAPAYPPAQAYAPPVPPKKSRRDKEREDGKRRTRKRSGYESPDDLHNVPVLDVRGIPIANIPGHAHVHSQSVPTIPRRTEDPMTINGVPIVNVHPQLERTSSRGNKWGTKIAGLFNRGRRGSNASQAVHDGYDGRYPVVDPRHPDMARHASLDTARPPPDRYPTDAPSSAPPTKSAFSKFGLDRLRRPSQSSVRPGEPFPLSRPPTHGPGKSSHDRMGKSSHDRLGSQDRLGKSSQDRLGQSSHEHLGRPTPHGSSDMLSYPPDTPHFAPPTPGQFPMPPGHMQAPPPGHAPVGIRVDKYNRIVDEGEKEKDKGKGRVMGIRLGKGNEVVEGPVRVDAHRFEWDGRPGMDGMGGMGRPLDGMRPGTDTRRPSIDGRRPSLDGHGHGHGRRPSFDGPGHGRRPSLDGPDAYVAAPRQRAGSGASQPPPPLLGTVGDKYGTVRGDAFGRDPGGPGPSRDPPPSRDPHYRPGDPYAVGKDPFGLHPDAHRGEPGLPNLTSPGMTDFKSPAQQPSWDGREFISPDPHGREFISPDPPFMSMPSPHPSGMPPVMDSRSPFANSMLSPHPPPSQNMFSPHPPAQGMFSPHPPPSQGMFSPVPPSMFSDGLSQPQPMRYEAAGATPFMRERDVGAHTPRAPSIATTVPRTLPRPRTADSTVIHPDSPGSDPEADHEPSPDVADVDMALAAQHREAFEWAEQDALEKMKNKDPSARYIFNGFPTWVNWDLFTRLENAERRERHEPPLPRVRSTTAPEELQDIYDEWRSTRDKWVDRFWDPQWAQFMHEQGGPIQRELAAERMTSMGQALEAARVYQRENSELPLAKREFSRGYLWDMGYMHPDWRWIQQKPWRWTVEHENDERRANGRAPLPRYYPGMSADDWRDVRDVWHTIASKWAEKRKDLAWLERDRQEGVSPEQRLQLEQQFFKSRQQHKVIRKASGQRSREALTAEERDKIRHDSAMEALARKQEAFKQAHTHTLGTPQISEAEANKRRLAQQALEELMRTPAVSHARPESSVGHASIRQGSVRIGGQPMEYGLPTDSDQYDSSSSDDRPNLYPRPVNGFPPPQEPPLPDWIRQPGASEPPSSSMSSMPGQNPSAPSIGKTKKTGILRGILKRTLSMQRRETHNNPAAPLPARADSQKRPGALAGMFGHGPSRSEISPLDNPWAGAIRNAHPVAIQPIRFDRAHPFSMTSPHAIEFEGKLYPSAIHLWHALRFLRRPARRGRGRNAEENWHPELAEAIRQTAEPELMADQWANAGGIGKDGTIMRSLQRPDWEEVQMDKIDDVLALKFTQHPSLGQQLMSTAPAELLYMWDGPWGAGRDLKGPNNLGKAVMRCRDRLLAAQRRL</sequence>
<feature type="compositionally biased region" description="Pro residues" evidence="1">
    <location>
        <begin position="477"/>
        <end position="504"/>
    </location>
</feature>
<dbReference type="Gene3D" id="1.10.357.40">
    <property type="entry name" value="YbiA-like"/>
    <property type="match status" value="1"/>
</dbReference>
<feature type="compositionally biased region" description="Low complexity" evidence="1">
    <location>
        <begin position="1287"/>
        <end position="1306"/>
    </location>
</feature>
<feature type="compositionally biased region" description="Basic and acidic residues" evidence="1">
    <location>
        <begin position="673"/>
        <end position="682"/>
    </location>
</feature>
<dbReference type="InterPro" id="IPR012816">
    <property type="entry name" value="NADAR"/>
</dbReference>
<gene>
    <name evidence="3" type="ORF">RDB_LOCUS70606</name>
</gene>
<organism evidence="3 4">
    <name type="scientific">Rhizoctonia solani</name>
    <dbReference type="NCBI Taxonomy" id="456999"/>
    <lineage>
        <taxon>Eukaryota</taxon>
        <taxon>Fungi</taxon>
        <taxon>Dikarya</taxon>
        <taxon>Basidiomycota</taxon>
        <taxon>Agaricomycotina</taxon>
        <taxon>Agaricomycetes</taxon>
        <taxon>Cantharellales</taxon>
        <taxon>Ceratobasidiaceae</taxon>
        <taxon>Rhizoctonia</taxon>
    </lineage>
</organism>
<feature type="compositionally biased region" description="Basic and acidic residues" evidence="1">
    <location>
        <begin position="14"/>
        <end position="25"/>
    </location>
</feature>
<feature type="region of interest" description="Disordered" evidence="1">
    <location>
        <begin position="1"/>
        <end position="130"/>
    </location>
</feature>
<feature type="compositionally biased region" description="Low complexity" evidence="1">
    <location>
        <begin position="204"/>
        <end position="226"/>
    </location>
</feature>
<evidence type="ECO:0000256" key="1">
    <source>
        <dbReference type="SAM" id="MobiDB-lite"/>
    </source>
</evidence>
<dbReference type="InterPro" id="IPR037238">
    <property type="entry name" value="YbiA-like_sf"/>
</dbReference>
<dbReference type="EMBL" id="CAJMWW010000085">
    <property type="protein sequence ID" value="CAE6432397.1"/>
    <property type="molecule type" value="Genomic_DNA"/>
</dbReference>
<feature type="compositionally biased region" description="Pro residues" evidence="1">
    <location>
        <begin position="411"/>
        <end position="421"/>
    </location>
</feature>
<proteinExistence type="predicted"/>
<feature type="region of interest" description="Disordered" evidence="1">
    <location>
        <begin position="162"/>
        <end position="261"/>
    </location>
</feature>
<feature type="region of interest" description="Disordered" evidence="1">
    <location>
        <begin position="556"/>
        <end position="788"/>
    </location>
</feature>
<feature type="compositionally biased region" description="Basic and acidic residues" evidence="1">
    <location>
        <begin position="60"/>
        <end position="75"/>
    </location>
</feature>
<name>A0A8H2XPT8_9AGAM</name>
<feature type="region of interest" description="Disordered" evidence="1">
    <location>
        <begin position="335"/>
        <end position="507"/>
    </location>
</feature>
<reference evidence="3" key="1">
    <citation type="submission" date="2021-01" db="EMBL/GenBank/DDBJ databases">
        <authorList>
            <person name="Kaushik A."/>
        </authorList>
    </citation>
    <scope>NUCLEOTIDE SEQUENCE</scope>
    <source>
        <strain evidence="3">AG3-T5</strain>
    </source>
</reference>
<feature type="region of interest" description="Disordered" evidence="1">
    <location>
        <begin position="1213"/>
        <end position="1348"/>
    </location>
</feature>
<evidence type="ECO:0000313" key="3">
    <source>
        <dbReference type="EMBL" id="CAE6432397.1"/>
    </source>
</evidence>
<evidence type="ECO:0000313" key="4">
    <source>
        <dbReference type="Proteomes" id="UP000663841"/>
    </source>
</evidence>
<dbReference type="Pfam" id="PF08719">
    <property type="entry name" value="NADAR"/>
    <property type="match status" value="1"/>
</dbReference>
<protein>
    <recommendedName>
        <fullName evidence="2">NADAR domain-containing protein</fullName>
    </recommendedName>
</protein>
<feature type="compositionally biased region" description="Basic and acidic residues" evidence="1">
    <location>
        <begin position="354"/>
        <end position="365"/>
    </location>
</feature>
<dbReference type="SUPFAM" id="SSF143990">
    <property type="entry name" value="YbiA-like"/>
    <property type="match status" value="1"/>
</dbReference>
<comment type="caution">
    <text evidence="3">The sequence shown here is derived from an EMBL/GenBank/DDBJ whole genome shotgun (WGS) entry which is preliminary data.</text>
</comment>
<feature type="compositionally biased region" description="Pro residues" evidence="1">
    <location>
        <begin position="744"/>
        <end position="759"/>
    </location>
</feature>
<feature type="compositionally biased region" description="Pro residues" evidence="1">
    <location>
        <begin position="1271"/>
        <end position="1281"/>
    </location>
</feature>
<feature type="region of interest" description="Disordered" evidence="1">
    <location>
        <begin position="838"/>
        <end position="887"/>
    </location>
</feature>
<feature type="compositionally biased region" description="Basic and acidic residues" evidence="1">
    <location>
        <begin position="580"/>
        <end position="598"/>
    </location>
</feature>
<evidence type="ECO:0000259" key="2">
    <source>
        <dbReference type="Pfam" id="PF08719"/>
    </source>
</evidence>